<reference evidence="1 2" key="1">
    <citation type="submission" date="2019-07" db="EMBL/GenBank/DDBJ databases">
        <title>Shewanella sp. YLB-06 whole genomic sequence.</title>
        <authorList>
            <person name="Yu L."/>
        </authorList>
    </citation>
    <scope>NUCLEOTIDE SEQUENCE [LARGE SCALE GENOMIC DNA]</scope>
    <source>
        <strain evidence="1 2">YLB-06</strain>
    </source>
</reference>
<proteinExistence type="predicted"/>
<sequence length="1072" mass="112308">MAIFSQINKGYLDSALQLLAVNFRFLSLMITATLLTACGGDDDGFPSYETFSPPTATQLSTSPQAEVDTILSLDYQFNDAANRPEGGSKVSWYLDNQLQNHDSQFTPSKLHEGQWLHFCVTPIAAYGNNNTGSQVCSIAELILPTSGSVPVAENILIISPLQPGSKIEGSYLYTDADDDAEAASQLIWRLNSSEVAQGLHYLLPVNSEGAILSFCVTPKSLTGEPNIGAEACDTKTVIGSYTPPTASKLLISPTPVIGNLLNGSYLYNDANNRPEGDSLLSWEVDGTEVATGSTVTLVVADEGKDISFCVTPLATYGQNAIGLQVCSAPSNIDPKAGSAPVASSLAISSPLQPGQSVTASYFYSDADGDIEASSLTQWRIDNLASGTGLSLTLPIDSEGKTLQLCVTPIAQTGSPKQGLQVCFSQNITGTYTAPTATILLISPAPVVGTLLTGSYLYNDANSRPEGASLLTWKLDGTEVSAGETLTLAATDEGKILTFCVTPVAAYGINATGTQVCSTPASIFPKAGSAPEASGLTISSPLQPGQSVTASYLYSDANGDIEASSLTQWLIDNLASGTGLSLTLPIDSEGKTLQLCVTPIAQTGSPKQGLQVCFSQNITGTYTAPTATILLISPTPVVGTLLTGSYLYNDANSRPEGASLLSWQVDGTEIATGSTVTLVVADEGKDISFCVTPLATYGQNATGDQVCTLAANINPKAGSAPSTTNLSWDTFVKPSTFLTVSYDFIDSDGDAEGVSLFSWKLDNVEVSQNISYTPLADSGGKSLSFCVTAVAVSGTPKIGSQACITTDIAAILLTGELKLNQTLTLDVKGYSETGVTWKSTNPADNAVRSTSNTSYTISRLPITQSAFRLVGYDVEVCVTTVEEGEICNLVSQYPVTSVTGGLPMTLDGSNQITSRAIASVDYIELTIATVTKRLHRPLSIIESVLLNAAIPASPLHDGQDSEIGSNVLWGLYTWPNADALCTARGMTLAVEGNTDVSNPFGLKQFYDAAEASYPEFASAHVGNALGWGVDNEYYWSSSDIGGGSHRDFYMVTGSPGSIADTTPEYAACLELVP</sequence>
<evidence type="ECO:0000313" key="1">
    <source>
        <dbReference type="EMBL" id="QDO85094.1"/>
    </source>
</evidence>
<dbReference type="Proteomes" id="UP000315947">
    <property type="component" value="Chromosome"/>
</dbReference>
<dbReference type="EMBL" id="CP041614">
    <property type="protein sequence ID" value="QDO85094.1"/>
    <property type="molecule type" value="Genomic_DNA"/>
</dbReference>
<name>A0ABX5X189_9GAMM</name>
<evidence type="ECO:0008006" key="3">
    <source>
        <dbReference type="Google" id="ProtNLM"/>
    </source>
</evidence>
<organism evidence="1 2">
    <name type="scientific">Shewanella psychropiezotolerans</name>
    <dbReference type="NCBI Taxonomy" id="2593655"/>
    <lineage>
        <taxon>Bacteria</taxon>
        <taxon>Pseudomonadati</taxon>
        <taxon>Pseudomonadota</taxon>
        <taxon>Gammaproteobacteria</taxon>
        <taxon>Alteromonadales</taxon>
        <taxon>Shewanellaceae</taxon>
        <taxon>Shewanella</taxon>
    </lineage>
</organism>
<keyword evidence="2" id="KW-1185">Reference proteome</keyword>
<gene>
    <name evidence="1" type="ORF">FM037_19970</name>
</gene>
<accession>A0ABX5X189</accession>
<evidence type="ECO:0000313" key="2">
    <source>
        <dbReference type="Proteomes" id="UP000315947"/>
    </source>
</evidence>
<dbReference type="RefSeq" id="WP_144047439.1">
    <property type="nucleotide sequence ID" value="NZ_CP041614.1"/>
</dbReference>
<protein>
    <recommendedName>
        <fullName evidence="3">Ig-like domain-containing protein</fullName>
    </recommendedName>
</protein>